<reference evidence="4 5" key="1">
    <citation type="submission" date="2019-10" db="EMBL/GenBank/DDBJ databases">
        <title>The completed genome of Lactobacillus harbinensis M1.</title>
        <authorList>
            <person name="Zheng Y."/>
        </authorList>
    </citation>
    <scope>NUCLEOTIDE SEQUENCE [LARGE SCALE GENOMIC DNA]</scope>
    <source>
        <strain evidence="4 5">M1</strain>
    </source>
</reference>
<keyword evidence="2" id="KW-0231">Viral genome packaging</keyword>
<dbReference type="RefSeq" id="WP_152260459.1">
    <property type="nucleotide sequence ID" value="NZ_CP045143.1"/>
</dbReference>
<dbReference type="GO" id="GO:0051276">
    <property type="term" value="P:chromosome organization"/>
    <property type="evidence" value="ECO:0007669"/>
    <property type="project" value="InterPro"/>
</dbReference>
<dbReference type="KEGG" id="lhb:D1010_05845"/>
<dbReference type="InterPro" id="IPR038713">
    <property type="entry name" value="Terminase_Gp1_N_sf"/>
</dbReference>
<dbReference type="EMBL" id="CP045143">
    <property type="protein sequence ID" value="QFR23001.1"/>
    <property type="molecule type" value="Genomic_DNA"/>
</dbReference>
<name>A0A5P8M4F5_9LACO</name>
<proteinExistence type="predicted"/>
<evidence type="ECO:0000256" key="1">
    <source>
        <dbReference type="ARBA" id="ARBA00022612"/>
    </source>
</evidence>
<dbReference type="InterPro" id="IPR052404">
    <property type="entry name" value="SPP1-like_terminase"/>
</dbReference>
<evidence type="ECO:0000313" key="5">
    <source>
        <dbReference type="Proteomes" id="UP000326779"/>
    </source>
</evidence>
<sequence length="193" mass="21503">MKLTAKQQKFVTAYVELGNATQAALEAGYSKKTAYQSGAENLRKPQIKLAVDELMKKLEDDKIMKADEAMKLLTRIARGEEKETVVVSGPDYFDTVKKEADIRTRIGAIKEILKRYPTAEADPLFEAQVRKAKIEADLLERQAKLILHPEEVGDQDDDGFIDAIDNNLSNVWEGEDKQDAADDQSSAETNGDV</sequence>
<dbReference type="PANTHER" id="PTHR41328:SF2">
    <property type="entry name" value="TERMINASE SMALL SUBUNIT"/>
    <property type="match status" value="1"/>
</dbReference>
<feature type="region of interest" description="Disordered" evidence="3">
    <location>
        <begin position="171"/>
        <end position="193"/>
    </location>
</feature>
<keyword evidence="1" id="KW-1188">Viral release from host cell</keyword>
<accession>A0A5P8M4F5</accession>
<organism evidence="4 5">
    <name type="scientific">Schleiferilactobacillus harbinensis</name>
    <dbReference type="NCBI Taxonomy" id="304207"/>
    <lineage>
        <taxon>Bacteria</taxon>
        <taxon>Bacillati</taxon>
        <taxon>Bacillota</taxon>
        <taxon>Bacilli</taxon>
        <taxon>Lactobacillales</taxon>
        <taxon>Lactobacillaceae</taxon>
        <taxon>Schleiferilactobacillus</taxon>
    </lineage>
</organism>
<gene>
    <name evidence="4" type="ORF">D1010_05845</name>
</gene>
<dbReference type="AlphaFoldDB" id="A0A5P8M4F5"/>
<evidence type="ECO:0000256" key="3">
    <source>
        <dbReference type="SAM" id="MobiDB-lite"/>
    </source>
</evidence>
<dbReference type="Gene3D" id="6.10.140.2160">
    <property type="match status" value="1"/>
</dbReference>
<protein>
    <submittedName>
        <fullName evidence="4">Terminase small subunit</fullName>
    </submittedName>
</protein>
<dbReference type="Pfam" id="PF03592">
    <property type="entry name" value="Terminase_2"/>
    <property type="match status" value="1"/>
</dbReference>
<dbReference type="InterPro" id="IPR005335">
    <property type="entry name" value="Terminase_ssu"/>
</dbReference>
<dbReference type="Gene3D" id="1.10.10.1400">
    <property type="entry name" value="Terminase, small subunit, N-terminal DNA-binding domain, HTH motif"/>
    <property type="match status" value="1"/>
</dbReference>
<dbReference type="Proteomes" id="UP000326779">
    <property type="component" value="Chromosome"/>
</dbReference>
<evidence type="ECO:0000256" key="2">
    <source>
        <dbReference type="ARBA" id="ARBA00023219"/>
    </source>
</evidence>
<dbReference type="PANTHER" id="PTHR41328">
    <property type="entry name" value="TERMINASE SMALL SUBUNIT-RELATED"/>
    <property type="match status" value="1"/>
</dbReference>
<evidence type="ECO:0000313" key="4">
    <source>
        <dbReference type="EMBL" id="QFR23001.1"/>
    </source>
</evidence>